<evidence type="ECO:0000313" key="1">
    <source>
        <dbReference type="EMBL" id="EJW89938.1"/>
    </source>
</evidence>
<dbReference type="Gene3D" id="1.10.150.20">
    <property type="entry name" value="5' to 3' exonuclease, C-terminal subdomain"/>
    <property type="match status" value="1"/>
</dbReference>
<dbReference type="GO" id="GO:0000428">
    <property type="term" value="C:DNA-directed RNA polymerase complex"/>
    <property type="evidence" value="ECO:0007669"/>
    <property type="project" value="UniProtKB-KW"/>
</dbReference>
<feature type="non-terminal residue" evidence="1">
    <location>
        <position position="70"/>
    </location>
</feature>
<reference evidence="1" key="1">
    <citation type="journal article" date="2012" name="PLoS ONE">
        <title>Gene sets for utilization of primary and secondary nutrition supplies in the distal gut of endangered iberian lynx.</title>
        <authorList>
            <person name="Alcaide M."/>
            <person name="Messina E."/>
            <person name="Richter M."/>
            <person name="Bargiela R."/>
            <person name="Peplies J."/>
            <person name="Huws S.A."/>
            <person name="Newbold C.J."/>
            <person name="Golyshin P.N."/>
            <person name="Simon M.A."/>
            <person name="Lopez G."/>
            <person name="Yakimov M.M."/>
            <person name="Ferrer M."/>
        </authorList>
    </citation>
    <scope>NUCLEOTIDE SEQUENCE</scope>
</reference>
<dbReference type="SUPFAM" id="SSF47789">
    <property type="entry name" value="C-terminal domain of RNA polymerase alpha subunit"/>
    <property type="match status" value="1"/>
</dbReference>
<organism evidence="1">
    <name type="scientific">gut metagenome</name>
    <dbReference type="NCBI Taxonomy" id="749906"/>
    <lineage>
        <taxon>unclassified sequences</taxon>
        <taxon>metagenomes</taxon>
        <taxon>organismal metagenomes</taxon>
    </lineage>
</organism>
<name>J9F627_9ZZZZ</name>
<sequence>MGKSEEDLLRIDGIGAKAIEELRQGLEQRGLLYILEPEDEGADDEDIHALLNMVFSPDADDVMLGTGIVG</sequence>
<keyword evidence="1" id="KW-0804">Transcription</keyword>
<protein>
    <submittedName>
        <fullName evidence="1">DNA-directed RNA polymerase subunit beta</fullName>
    </submittedName>
</protein>
<proteinExistence type="predicted"/>
<dbReference type="EMBL" id="AMCI01009153">
    <property type="protein sequence ID" value="EJW89938.1"/>
    <property type="molecule type" value="Genomic_DNA"/>
</dbReference>
<dbReference type="AlphaFoldDB" id="J9F627"/>
<accession>J9F627</accession>
<comment type="caution">
    <text evidence="1">The sequence shown here is derived from an EMBL/GenBank/DDBJ whole genome shotgun (WGS) entry which is preliminary data.</text>
</comment>
<gene>
    <name evidence="1" type="ORF">EVA_21955</name>
</gene>
<keyword evidence="1" id="KW-0240">DNA-directed RNA polymerase</keyword>